<dbReference type="Proteomes" id="UP000751190">
    <property type="component" value="Unassembled WGS sequence"/>
</dbReference>
<keyword evidence="1" id="KW-0175">Coiled coil</keyword>
<feature type="region of interest" description="Disordered" evidence="2">
    <location>
        <begin position="226"/>
        <end position="264"/>
    </location>
</feature>
<feature type="compositionally biased region" description="Pro residues" evidence="2">
    <location>
        <begin position="31"/>
        <end position="41"/>
    </location>
</feature>
<protein>
    <submittedName>
        <fullName evidence="3">Uncharacterized protein</fullName>
    </submittedName>
</protein>
<feature type="region of interest" description="Disordered" evidence="2">
    <location>
        <begin position="1407"/>
        <end position="1483"/>
    </location>
</feature>
<feature type="region of interest" description="Disordered" evidence="2">
    <location>
        <begin position="17"/>
        <end position="62"/>
    </location>
</feature>
<comment type="caution">
    <text evidence="3">The sequence shown here is derived from an EMBL/GenBank/DDBJ whole genome shotgun (WGS) entry which is preliminary data.</text>
</comment>
<accession>A0A8J5X089</accession>
<reference evidence="3" key="1">
    <citation type="submission" date="2021-05" db="EMBL/GenBank/DDBJ databases">
        <title>The genome of the haptophyte Pavlova lutheri (Diacronema luteri, Pavlovales) - a model for lipid biosynthesis in eukaryotic algae.</title>
        <authorList>
            <person name="Hulatt C.J."/>
            <person name="Posewitz M.C."/>
        </authorList>
    </citation>
    <scope>NUCLEOTIDE SEQUENCE</scope>
    <source>
        <strain evidence="3">NIVA-4/92</strain>
    </source>
</reference>
<evidence type="ECO:0000256" key="1">
    <source>
        <dbReference type="SAM" id="Coils"/>
    </source>
</evidence>
<feature type="compositionally biased region" description="Acidic residues" evidence="2">
    <location>
        <begin position="239"/>
        <end position="255"/>
    </location>
</feature>
<evidence type="ECO:0000313" key="3">
    <source>
        <dbReference type="EMBL" id="KAG8457481.1"/>
    </source>
</evidence>
<gene>
    <name evidence="3" type="ORF">KFE25_003785</name>
</gene>
<feature type="coiled-coil region" evidence="1">
    <location>
        <begin position="727"/>
        <end position="789"/>
    </location>
</feature>
<evidence type="ECO:0000313" key="4">
    <source>
        <dbReference type="Proteomes" id="UP000751190"/>
    </source>
</evidence>
<feature type="compositionally biased region" description="Low complexity" evidence="2">
    <location>
        <begin position="1465"/>
        <end position="1479"/>
    </location>
</feature>
<evidence type="ECO:0000256" key="2">
    <source>
        <dbReference type="SAM" id="MobiDB-lite"/>
    </source>
</evidence>
<dbReference type="OMA" id="MSECAPL"/>
<feature type="compositionally biased region" description="Low complexity" evidence="2">
    <location>
        <begin position="42"/>
        <end position="55"/>
    </location>
</feature>
<feature type="region of interest" description="Disordered" evidence="2">
    <location>
        <begin position="1124"/>
        <end position="1145"/>
    </location>
</feature>
<name>A0A8J5X089_DIALT</name>
<organism evidence="3 4">
    <name type="scientific">Diacronema lutheri</name>
    <name type="common">Unicellular marine alga</name>
    <name type="synonym">Monochrysis lutheri</name>
    <dbReference type="NCBI Taxonomy" id="2081491"/>
    <lineage>
        <taxon>Eukaryota</taxon>
        <taxon>Haptista</taxon>
        <taxon>Haptophyta</taxon>
        <taxon>Pavlovophyceae</taxon>
        <taxon>Pavlovales</taxon>
        <taxon>Pavlovaceae</taxon>
        <taxon>Diacronema</taxon>
    </lineage>
</organism>
<dbReference type="EMBL" id="JAGTXO010000069">
    <property type="protein sequence ID" value="KAG8457481.1"/>
    <property type="molecule type" value="Genomic_DNA"/>
</dbReference>
<sequence length="1525" mass="153522">MEPEWLGLSCVENGSPLAAGRVVTSRSTGRTPPPRELPPGARPVRPATAGARAPAVAPPPARADSALGALGTLRVVAKLRRAVGEHGTPGNATAAAAAAAAASSLAAALAAAADPMVEYKRQLREQEYRAAKARIAQLLDDGEIDLTDDPLANDADFAAEYAAAAPPDELAQAEGAAAAVEAQVREGLECALANAAASATARAHLLHAAGAALGALGRSLGGALGQRARGSAERRADGDGDEEAEEEEEEDDDGLDSITDPDRAPTAVELRAAATRERASLHARAAHAHDASTDELRAQIRALLGPLASARARYAEVAAALDDKRAALARRESEQRLTAAELGAAEADTAALGGQLGRARHAAALGKVALAGKAASLRARAEDAAQRALIAESALIAERAALADGSAALRAAATACDAERAARVAAEQALALARAELSETRAAQAAQQMAERSAAAAAADAAERAAADAAERAAADAAERAAADAAERAAADAAERAAADAVERAAADAAAARADAAAARAARDEERVALEAARRELREDGGRADGRARYSATEVVALLSDAARALHALLAPLFAHDADTASASAAALIVAPPDSLGRVHVPSGSHRDLAATDLAATDLAATVHARPAVQQPLVAEAMLAVAPMPAHAAADVTAADAPIDGPSHALPANAIEPAALLARALAPLPHGPGVAASLFFAAHGALARARAGSARSDAAADAVARAAAGALANADEALQREADAAARARAREAICAAELADAAGAASAGAASCAQLGAELASAREALDAERQAHGALRGDWLALAAASTESADTRALLARTHAHLSDGVTAERASARVRGRALALALLDADDELQRERTAARAARGEHAALRRAHGAIVIQRAWLLLRVHRENTRLRAILANRGALAHAASALPRCGAHLARAAAEPAAAPLLAPSGRGGAGGALAAPDEACAMPAPASPGCAQRADVLAPDVSVDMRLDALDAAGAAGAAGAAADRPQAAHGARVSHAAGDALPRATSRLSAGGRALGGLAASADAFSRLVDAHTMSMRALVRLLHEVRARIISASNDDGLRETDELLQAARAHELDGTRDEGDGGAGGALDVLARSAEASAQQLLALLDLAAERARARTPSRAPPPPADADAARPSDTAALARACGGGAFAQLATLDAEREAAAARLGAADASAPERAARGALAVGTRARELVPLHTQLAQLQLLAQREEASANATAAASVASARAARANAGGAAAAASNGANGRGAVLPLLPESLAVAALGAENAHLRRELALRSVGLNADGREPWSPRLAILVEHLVASELRTRSRQADAHKVADGEREALLAVRRTLREARRGRAAAAAPPDGDVPVLTRMAETHAFRLGAAEAELSALRAERARRLEEAMAAFCLIVYPGNGQAPRLASRHATSWGGGPATSSPPPASGGGGARGTPPARVRPRTASYVRAPPPPPAHEVAGSRRAAPRPSSAAVRRTPGPRLAAVTVVHARPSSAREHVARLRLAAAQQAAEAAAEAAAERG</sequence>
<proteinExistence type="predicted"/>
<keyword evidence="4" id="KW-1185">Reference proteome</keyword>